<reference evidence="4 5" key="1">
    <citation type="submission" date="2025-04" db="UniProtKB">
        <authorList>
            <consortium name="RefSeq"/>
        </authorList>
    </citation>
    <scope>IDENTIFICATION</scope>
</reference>
<dbReference type="RefSeq" id="XP_026687753.1">
    <property type="nucleotide sequence ID" value="XM_026831952.1"/>
</dbReference>
<feature type="compositionally biased region" description="Basic and acidic residues" evidence="2">
    <location>
        <begin position="527"/>
        <end position="549"/>
    </location>
</feature>
<feature type="compositionally biased region" description="Basic and acidic residues" evidence="2">
    <location>
        <begin position="449"/>
        <end position="462"/>
    </location>
</feature>
<keyword evidence="3" id="KW-1185">Reference proteome</keyword>
<feature type="compositionally biased region" description="Basic and acidic residues" evidence="2">
    <location>
        <begin position="400"/>
        <end position="413"/>
    </location>
</feature>
<feature type="compositionally biased region" description="Basic and acidic residues" evidence="2">
    <location>
        <begin position="357"/>
        <end position="386"/>
    </location>
</feature>
<evidence type="ECO:0000313" key="4">
    <source>
        <dbReference type="RefSeq" id="XP_008484458.1"/>
    </source>
</evidence>
<organism evidence="3 4">
    <name type="scientific">Diaphorina citri</name>
    <name type="common">Asian citrus psyllid</name>
    <dbReference type="NCBI Taxonomy" id="121845"/>
    <lineage>
        <taxon>Eukaryota</taxon>
        <taxon>Metazoa</taxon>
        <taxon>Ecdysozoa</taxon>
        <taxon>Arthropoda</taxon>
        <taxon>Hexapoda</taxon>
        <taxon>Insecta</taxon>
        <taxon>Pterygota</taxon>
        <taxon>Neoptera</taxon>
        <taxon>Paraneoptera</taxon>
        <taxon>Hemiptera</taxon>
        <taxon>Sternorrhyncha</taxon>
        <taxon>Psylloidea</taxon>
        <taxon>Psyllidae</taxon>
        <taxon>Diaphorininae</taxon>
        <taxon>Diaphorina</taxon>
    </lineage>
</organism>
<feature type="compositionally biased region" description="Basic and acidic residues" evidence="2">
    <location>
        <begin position="615"/>
        <end position="624"/>
    </location>
</feature>
<evidence type="ECO:0000313" key="3">
    <source>
        <dbReference type="Proteomes" id="UP000079169"/>
    </source>
</evidence>
<dbReference type="Proteomes" id="UP000079169">
    <property type="component" value="Unplaced"/>
</dbReference>
<feature type="region of interest" description="Disordered" evidence="2">
    <location>
        <begin position="299"/>
        <end position="462"/>
    </location>
</feature>
<feature type="region of interest" description="Disordered" evidence="2">
    <location>
        <begin position="199"/>
        <end position="228"/>
    </location>
</feature>
<feature type="compositionally biased region" description="Acidic residues" evidence="2">
    <location>
        <begin position="327"/>
        <end position="337"/>
    </location>
</feature>
<dbReference type="AlphaFoldDB" id="A0A1S3DME5"/>
<dbReference type="GeneID" id="103521130"/>
<evidence type="ECO:0000256" key="1">
    <source>
        <dbReference type="SAM" id="Coils"/>
    </source>
</evidence>
<accession>A0A1S3DME5</accession>
<feature type="compositionally biased region" description="Basic residues" evidence="2">
    <location>
        <begin position="203"/>
        <end position="215"/>
    </location>
</feature>
<sequence length="624" mass="72059">MAEGDYGYNETGVGHEYATDVKQRCQYDPRYETGSLEEDKETIEDLTEGALLCSQLGLDNKGIRQLRALLMKDPKSLKEKKKQETKQRKKIQKECKKKAKAVLKEYKRKEKERKLMQKKKMQQFKRYLKEKKRAEKRCQKNLKKQEKMNEKLRKELEKERFKMLSDQLKMKCIQLENSTVTQVADCRLSLMDVILKEPPPRSKSLRRSCSSKRSRVRNETSEVRNKRKPKFDVPPIVVSRAVNDVIHRKLDNSIESSYQRSGPYSKVIKKEAPCAVESEEDEGNVRRAKTHISLNLKLERNARSKSRSRAPCVDNLSTQDSSSSSEPESEDVTEEEYTLNQKAAEQYARARSKRRGPSSDKVEGKPRNIPKERTDNTLNQKAEKYAKARSKRRMPSSDEVEGKPKNIPKERTDNTLNQRAEQYARAKSKRRVPCVDKLGVESENVPNKQEMESKDIRKERGDVILNQKAEQYARAKSKQRVPCVKQKVMSEDKSKEKADITLNQKAEQYASAKSKRRGPCVDNQKMVSEDIPKEKGDVTVNQKAEEYTRAKSKRRVSCGRPEPQGSKAGSHRNPSMKSATQSKVRFKKEATYLPCPDGPQHRTIISGRPWRARSRRTDLKSKTC</sequence>
<evidence type="ECO:0000256" key="2">
    <source>
        <dbReference type="SAM" id="MobiDB-lite"/>
    </source>
</evidence>
<evidence type="ECO:0000313" key="5">
    <source>
        <dbReference type="RefSeq" id="XP_026687753.1"/>
    </source>
</evidence>
<proteinExistence type="predicted"/>
<feature type="compositionally biased region" description="Basic and acidic residues" evidence="2">
    <location>
        <begin position="488"/>
        <end position="499"/>
    </location>
</feature>
<dbReference type="RefSeq" id="XP_008484458.1">
    <property type="nucleotide sequence ID" value="XM_008486236.2"/>
</dbReference>
<name>A0A1S3DME5_DIACI</name>
<feature type="region of interest" description="Disordered" evidence="2">
    <location>
        <begin position="474"/>
        <end position="624"/>
    </location>
</feature>
<dbReference type="PaxDb" id="121845-A0A1S3DME5"/>
<gene>
    <name evidence="4 5" type="primary">LOC103521130</name>
</gene>
<dbReference type="KEGG" id="dci:103521130"/>
<keyword evidence="1" id="KW-0175">Coiled coil</keyword>
<feature type="coiled-coil region" evidence="1">
    <location>
        <begin position="92"/>
        <end position="162"/>
    </location>
</feature>
<feature type="compositionally biased region" description="Polar residues" evidence="2">
    <location>
        <begin position="572"/>
        <end position="583"/>
    </location>
</feature>
<protein>
    <submittedName>
        <fullName evidence="4 5">Nuclear speckle splicing regulatory protein 1-like</fullName>
    </submittedName>
</protein>